<dbReference type="EMBL" id="BAHD01000084">
    <property type="protein sequence ID" value="GAB97834.1"/>
    <property type="molecule type" value="Genomic_DNA"/>
</dbReference>
<feature type="transmembrane region" description="Helical" evidence="5">
    <location>
        <begin position="51"/>
        <end position="70"/>
    </location>
</feature>
<evidence type="ECO:0000256" key="4">
    <source>
        <dbReference type="ARBA" id="ARBA00023136"/>
    </source>
</evidence>
<feature type="domain" description="DUF202" evidence="6">
    <location>
        <begin position="14"/>
        <end position="76"/>
    </location>
</feature>
<evidence type="ECO:0000313" key="7">
    <source>
        <dbReference type="EMBL" id="GAB97834.1"/>
    </source>
</evidence>
<evidence type="ECO:0000259" key="6">
    <source>
        <dbReference type="Pfam" id="PF02656"/>
    </source>
</evidence>
<dbReference type="InterPro" id="IPR003807">
    <property type="entry name" value="DUF202"/>
</dbReference>
<evidence type="ECO:0000313" key="8">
    <source>
        <dbReference type="Proteomes" id="UP000008366"/>
    </source>
</evidence>
<proteinExistence type="predicted"/>
<evidence type="ECO:0000256" key="2">
    <source>
        <dbReference type="ARBA" id="ARBA00022692"/>
    </source>
</evidence>
<keyword evidence="4 5" id="KW-0472">Membrane</keyword>
<dbReference type="eggNOG" id="COG2149">
    <property type="taxonomic scope" value="Bacteria"/>
</dbReference>
<dbReference type="Proteomes" id="UP000008366">
    <property type="component" value="Unassembled WGS sequence"/>
</dbReference>
<evidence type="ECO:0000256" key="1">
    <source>
        <dbReference type="ARBA" id="ARBA00004127"/>
    </source>
</evidence>
<keyword evidence="8" id="KW-1185">Reference proteome</keyword>
<organism evidence="7 8">
    <name type="scientific">Kineosphaera limosa NBRC 100340</name>
    <dbReference type="NCBI Taxonomy" id="1184609"/>
    <lineage>
        <taxon>Bacteria</taxon>
        <taxon>Bacillati</taxon>
        <taxon>Actinomycetota</taxon>
        <taxon>Actinomycetes</taxon>
        <taxon>Micrococcales</taxon>
        <taxon>Dermatophilaceae</taxon>
        <taxon>Kineosphaera</taxon>
    </lineage>
</organism>
<accession>K6XG98</accession>
<sequence length="113" mass="11551">MSASVVSAIDGPWDPGLQLERTSLAWRRTALLVLVAACAAAKLTWGGGGPVLLVIALLVVCSASLVPLAARRHRRCHAALTALRPLPGGGLIAYTSAAVLLGGALMLAYRLAA</sequence>
<dbReference type="AlphaFoldDB" id="K6XG98"/>
<gene>
    <name evidence="7" type="ORF">KILIM_084_00060</name>
</gene>
<comment type="caution">
    <text evidence="7">The sequence shown here is derived from an EMBL/GenBank/DDBJ whole genome shotgun (WGS) entry which is preliminary data.</text>
</comment>
<evidence type="ECO:0000256" key="3">
    <source>
        <dbReference type="ARBA" id="ARBA00022989"/>
    </source>
</evidence>
<feature type="transmembrane region" description="Helical" evidence="5">
    <location>
        <begin position="91"/>
        <end position="112"/>
    </location>
</feature>
<dbReference type="Pfam" id="PF02656">
    <property type="entry name" value="DUF202"/>
    <property type="match status" value="1"/>
</dbReference>
<comment type="subcellular location">
    <subcellularLocation>
        <location evidence="1">Endomembrane system</location>
        <topology evidence="1">Multi-pass membrane protein</topology>
    </subcellularLocation>
</comment>
<name>K6XG98_9MICO</name>
<keyword evidence="3 5" id="KW-1133">Transmembrane helix</keyword>
<evidence type="ECO:0000256" key="5">
    <source>
        <dbReference type="SAM" id="Phobius"/>
    </source>
</evidence>
<reference evidence="7 8" key="1">
    <citation type="submission" date="2012-08" db="EMBL/GenBank/DDBJ databases">
        <title>Whole genome shotgun sequence of Kineosphaera limosa NBRC 100340.</title>
        <authorList>
            <person name="Yoshida I."/>
            <person name="Isaki S."/>
            <person name="Hosoyama A."/>
            <person name="Tsuchikane K."/>
            <person name="Katsumata H."/>
            <person name="Ando Y."/>
            <person name="Ohji S."/>
            <person name="Hamada M."/>
            <person name="Tamura T."/>
            <person name="Yamazoe A."/>
            <person name="Yamazaki S."/>
            <person name="Fujita N."/>
        </authorList>
    </citation>
    <scope>NUCLEOTIDE SEQUENCE [LARGE SCALE GENOMIC DNA]</scope>
    <source>
        <strain evidence="7 8">NBRC 100340</strain>
    </source>
</reference>
<keyword evidence="2 5" id="KW-0812">Transmembrane</keyword>
<dbReference type="RefSeq" id="WP_006594366.1">
    <property type="nucleotide sequence ID" value="NZ_BAHD01000084.1"/>
</dbReference>
<dbReference type="GO" id="GO:0012505">
    <property type="term" value="C:endomembrane system"/>
    <property type="evidence" value="ECO:0007669"/>
    <property type="project" value="UniProtKB-SubCell"/>
</dbReference>
<protein>
    <recommendedName>
        <fullName evidence="6">DUF202 domain-containing protein</fullName>
    </recommendedName>
</protein>
<dbReference type="STRING" id="1184609.KILIM_084_00060"/>